<sequence length="60" mass="6622">MTETESPVPDEAQTGATPLELLSDDDGSWTAVPADASGDERVSKWLEIEDDVLCDLEEWR</sequence>
<organism evidence="3 4">
    <name type="scientific">Natrinema versiforme</name>
    <dbReference type="NCBI Taxonomy" id="88724"/>
    <lineage>
        <taxon>Archaea</taxon>
        <taxon>Methanobacteriati</taxon>
        <taxon>Methanobacteriota</taxon>
        <taxon>Stenosarchaea group</taxon>
        <taxon>Halobacteria</taxon>
        <taxon>Halobacteriales</taxon>
        <taxon>Natrialbaceae</taxon>
        <taxon>Natrinema</taxon>
    </lineage>
</organism>
<dbReference type="RefSeq" id="WP_138245617.1">
    <property type="nucleotide sequence ID" value="NZ_CP040330.1"/>
</dbReference>
<proteinExistence type="predicted"/>
<dbReference type="KEGG" id="nvr:FEJ81_12575"/>
<dbReference type="InterPro" id="IPR055933">
    <property type="entry name" value="DUF7511"/>
</dbReference>
<evidence type="ECO:0000313" key="4">
    <source>
        <dbReference type="Proteomes" id="UP000302218"/>
    </source>
</evidence>
<dbReference type="EMBL" id="CP040330">
    <property type="protein sequence ID" value="QCS43148.1"/>
    <property type="molecule type" value="Genomic_DNA"/>
</dbReference>
<protein>
    <recommendedName>
        <fullName evidence="2">DUF7511 domain-containing protein</fullName>
    </recommendedName>
</protein>
<feature type="domain" description="DUF7511" evidence="2">
    <location>
        <begin position="24"/>
        <end position="60"/>
    </location>
</feature>
<gene>
    <name evidence="3" type="ORF">FEJ81_12575</name>
</gene>
<dbReference type="OrthoDB" id="196937at2157"/>
<evidence type="ECO:0000259" key="2">
    <source>
        <dbReference type="Pfam" id="PF24351"/>
    </source>
</evidence>
<reference evidence="4" key="1">
    <citation type="submission" date="2019-05" db="EMBL/GenBank/DDBJ databases">
        <title>Genome sequence and methylation pattern of the halophilic Archaeon Natrinema versiforme BOL5-4.</title>
        <authorList>
            <person name="DasSarma P."/>
            <person name="Anton B.P."/>
            <person name="DasSarma S.L."/>
            <person name="Martinez F.L."/>
            <person name="Guzman D."/>
            <person name="Roberts R.J."/>
            <person name="DasSarma S."/>
        </authorList>
    </citation>
    <scope>NUCLEOTIDE SEQUENCE [LARGE SCALE GENOMIC DNA]</scope>
    <source>
        <strain evidence="4">BOL5-4</strain>
    </source>
</reference>
<feature type="region of interest" description="Disordered" evidence="1">
    <location>
        <begin position="1"/>
        <end position="38"/>
    </location>
</feature>
<accession>A0A4P8WI81</accession>
<dbReference type="GeneID" id="40266122"/>
<dbReference type="Proteomes" id="UP000302218">
    <property type="component" value="Chromosome"/>
</dbReference>
<name>A0A4P8WI81_9EURY</name>
<evidence type="ECO:0000256" key="1">
    <source>
        <dbReference type="SAM" id="MobiDB-lite"/>
    </source>
</evidence>
<dbReference type="AlphaFoldDB" id="A0A4P8WI81"/>
<evidence type="ECO:0000313" key="3">
    <source>
        <dbReference type="EMBL" id="QCS43148.1"/>
    </source>
</evidence>
<dbReference type="Pfam" id="PF24351">
    <property type="entry name" value="DUF7511"/>
    <property type="match status" value="1"/>
</dbReference>